<keyword evidence="1" id="KW-0805">Transcription regulation</keyword>
<dbReference type="PANTHER" id="PTHR43280:SF2">
    <property type="entry name" value="HTH-TYPE TRANSCRIPTIONAL REGULATOR EXSA"/>
    <property type="match status" value="1"/>
</dbReference>
<dbReference type="AlphaFoldDB" id="A0AAJ5BF67"/>
<accession>A0AAJ5BF67</accession>
<dbReference type="KEGG" id="mpw:MPR_1869"/>
<dbReference type="Proteomes" id="UP000183496">
    <property type="component" value="Unassembled WGS sequence"/>
</dbReference>
<dbReference type="InterPro" id="IPR009057">
    <property type="entry name" value="Homeodomain-like_sf"/>
</dbReference>
<reference evidence="5 6" key="1">
    <citation type="submission" date="2016-10" db="EMBL/GenBank/DDBJ databases">
        <authorList>
            <person name="Varghese N."/>
            <person name="Submissions S."/>
        </authorList>
    </citation>
    <scope>NUCLEOTIDE SEQUENCE [LARGE SCALE GENOMIC DNA]</scope>
    <source>
        <strain evidence="6">DSM 19823 / KCTC 23066 / CCTCC M 208030 / D25</strain>
    </source>
</reference>
<dbReference type="GO" id="GO:0003700">
    <property type="term" value="F:DNA-binding transcription factor activity"/>
    <property type="evidence" value="ECO:0007669"/>
    <property type="project" value="InterPro"/>
</dbReference>
<evidence type="ECO:0000256" key="3">
    <source>
        <dbReference type="ARBA" id="ARBA00023163"/>
    </source>
</evidence>
<dbReference type="EMBL" id="FOFY01000016">
    <property type="protein sequence ID" value="SER45988.1"/>
    <property type="molecule type" value="Genomic_DNA"/>
</dbReference>
<evidence type="ECO:0000259" key="4">
    <source>
        <dbReference type="PROSITE" id="PS01124"/>
    </source>
</evidence>
<evidence type="ECO:0000313" key="6">
    <source>
        <dbReference type="Proteomes" id="UP000183496"/>
    </source>
</evidence>
<keyword evidence="3" id="KW-0804">Transcription</keyword>
<organism evidence="5 6">
    <name type="scientific">Myroides profundi</name>
    <dbReference type="NCBI Taxonomy" id="480520"/>
    <lineage>
        <taxon>Bacteria</taxon>
        <taxon>Pseudomonadati</taxon>
        <taxon>Bacteroidota</taxon>
        <taxon>Flavobacteriia</taxon>
        <taxon>Flavobacteriales</taxon>
        <taxon>Flavobacteriaceae</taxon>
        <taxon>Myroides</taxon>
    </lineage>
</organism>
<dbReference type="InterPro" id="IPR046532">
    <property type="entry name" value="DUF6597"/>
</dbReference>
<feature type="domain" description="HTH araC/xylS-type" evidence="4">
    <location>
        <begin position="152"/>
        <end position="251"/>
    </location>
</feature>
<comment type="caution">
    <text evidence="5">The sequence shown here is derived from an EMBL/GenBank/DDBJ whole genome shotgun (WGS) entry which is preliminary data.</text>
</comment>
<dbReference type="SMART" id="SM00342">
    <property type="entry name" value="HTH_ARAC"/>
    <property type="match status" value="1"/>
</dbReference>
<sequence length="266" mass="31480">MHYREILPILPLRDYVRYFWVLENSNDKAEKQTFKILPDGIPTLIYQDRPNLFLDQYHRVAPQLYVYGQFSQFTDQSVEGSFRIIGAYLEPTALKALFKYDAIEFSNKNIALEDIVPNTLLEQLVHADTIEEKIGLLSSFLLEQIQFNRFENKKVDYISLLLQKGRSLKEIQDEINTSERTLERLVKQHIGMSPKLFSRIMRFQSSLDLLRESRFKNLTTLSYQSDYYDQSHYIREFKEFTGVSPKEFIKSSDEQLINFPLFKSEE</sequence>
<keyword evidence="6" id="KW-1185">Reference proteome</keyword>
<evidence type="ECO:0000256" key="2">
    <source>
        <dbReference type="ARBA" id="ARBA00023125"/>
    </source>
</evidence>
<dbReference type="Pfam" id="PF12833">
    <property type="entry name" value="HTH_18"/>
    <property type="match status" value="1"/>
</dbReference>
<protein>
    <submittedName>
        <fullName evidence="5">AraC-type DNA-binding protein</fullName>
    </submittedName>
</protein>
<name>A0AAJ5BF67_MYRPR</name>
<dbReference type="Gene3D" id="1.10.10.60">
    <property type="entry name" value="Homeodomain-like"/>
    <property type="match status" value="1"/>
</dbReference>
<dbReference type="PANTHER" id="PTHR43280">
    <property type="entry name" value="ARAC-FAMILY TRANSCRIPTIONAL REGULATOR"/>
    <property type="match status" value="1"/>
</dbReference>
<keyword evidence="2 5" id="KW-0238">DNA-binding</keyword>
<dbReference type="RefSeq" id="WP_041891879.1">
    <property type="nucleotide sequence ID" value="NZ_CP010817.1"/>
</dbReference>
<dbReference type="Pfam" id="PF20240">
    <property type="entry name" value="DUF6597"/>
    <property type="match status" value="1"/>
</dbReference>
<dbReference type="GO" id="GO:0043565">
    <property type="term" value="F:sequence-specific DNA binding"/>
    <property type="evidence" value="ECO:0007669"/>
    <property type="project" value="InterPro"/>
</dbReference>
<dbReference type="SUPFAM" id="SSF46689">
    <property type="entry name" value="Homeodomain-like"/>
    <property type="match status" value="1"/>
</dbReference>
<evidence type="ECO:0000313" key="5">
    <source>
        <dbReference type="EMBL" id="SER45988.1"/>
    </source>
</evidence>
<gene>
    <name evidence="5" type="ORF">SAMN04488089_11665</name>
</gene>
<evidence type="ECO:0000256" key="1">
    <source>
        <dbReference type="ARBA" id="ARBA00023015"/>
    </source>
</evidence>
<dbReference type="InterPro" id="IPR018060">
    <property type="entry name" value="HTH_AraC"/>
</dbReference>
<proteinExistence type="predicted"/>
<dbReference type="PROSITE" id="PS01124">
    <property type="entry name" value="HTH_ARAC_FAMILY_2"/>
    <property type="match status" value="1"/>
</dbReference>